<dbReference type="EMBL" id="CP086322">
    <property type="protein sequence ID" value="UQA91349.1"/>
    <property type="molecule type" value="Genomic_DNA"/>
</dbReference>
<sequence length="54" mass="5940">MLCRKDDNVAVETIHGALADEIEVMNRAQAACYDLMVKHNTDLISAGFFGRPTS</sequence>
<dbReference type="RefSeq" id="WP_248862179.1">
    <property type="nucleotide sequence ID" value="NZ_CP086322.1"/>
</dbReference>
<name>A0ABY4M3B3_9ACTN</name>
<reference evidence="1" key="1">
    <citation type="submission" date="2021-10" db="EMBL/GenBank/DDBJ databases">
        <title>Streptomyces nigrumlapis sp.nov.,an antimicrobial producing actinobacterium isolated from Black Gobi rocks.</title>
        <authorList>
            <person name="Wen Y."/>
            <person name="Zhang W."/>
            <person name="Liu X.G."/>
        </authorList>
    </citation>
    <scope>NUCLEOTIDE SEQUENCE</scope>
    <source>
        <strain evidence="1">ST13-2-2</strain>
    </source>
</reference>
<organism evidence="1 2">
    <name type="scientific">Streptomyces halobius</name>
    <dbReference type="NCBI Taxonomy" id="2879846"/>
    <lineage>
        <taxon>Bacteria</taxon>
        <taxon>Bacillati</taxon>
        <taxon>Actinomycetota</taxon>
        <taxon>Actinomycetes</taxon>
        <taxon>Kitasatosporales</taxon>
        <taxon>Streptomycetaceae</taxon>
        <taxon>Streptomyces</taxon>
    </lineage>
</organism>
<evidence type="ECO:0000313" key="1">
    <source>
        <dbReference type="EMBL" id="UQA91349.1"/>
    </source>
</evidence>
<accession>A0ABY4M3B3</accession>
<protein>
    <recommendedName>
        <fullName evidence="3">Tn3 transposase DDE domain-containing protein</fullName>
    </recommendedName>
</protein>
<gene>
    <name evidence="1" type="ORF">K9S39_05180</name>
</gene>
<proteinExistence type="predicted"/>
<keyword evidence="2" id="KW-1185">Reference proteome</keyword>
<dbReference type="Proteomes" id="UP000830115">
    <property type="component" value="Chromosome"/>
</dbReference>
<evidence type="ECO:0008006" key="3">
    <source>
        <dbReference type="Google" id="ProtNLM"/>
    </source>
</evidence>
<evidence type="ECO:0000313" key="2">
    <source>
        <dbReference type="Proteomes" id="UP000830115"/>
    </source>
</evidence>